<reference evidence="1 2" key="1">
    <citation type="submission" date="2019-05" db="EMBL/GenBank/DDBJ databases">
        <authorList>
            <consortium name="Pathogen Informatics"/>
        </authorList>
    </citation>
    <scope>NUCLEOTIDE SEQUENCE [LARGE SCALE GENOMIC DNA]</scope>
    <source>
        <strain evidence="1 2">NCTC12971</strain>
    </source>
</reference>
<organism evidence="1 2">
    <name type="scientific">Serratia rubidaea</name>
    <name type="common">Serratia marinorubra</name>
    <dbReference type="NCBI Taxonomy" id="61652"/>
    <lineage>
        <taxon>Bacteria</taxon>
        <taxon>Pseudomonadati</taxon>
        <taxon>Pseudomonadota</taxon>
        <taxon>Gammaproteobacteria</taxon>
        <taxon>Enterobacterales</taxon>
        <taxon>Yersiniaceae</taxon>
        <taxon>Serratia</taxon>
    </lineage>
</organism>
<dbReference type="Proteomes" id="UP000307968">
    <property type="component" value="Chromosome"/>
</dbReference>
<dbReference type="EMBL" id="LR590463">
    <property type="protein sequence ID" value="VTP62141.1"/>
    <property type="molecule type" value="Genomic_DNA"/>
</dbReference>
<evidence type="ECO:0000313" key="1">
    <source>
        <dbReference type="EMBL" id="VTP62141.1"/>
    </source>
</evidence>
<gene>
    <name evidence="1" type="ORF">NCTC12971_02484</name>
</gene>
<evidence type="ECO:0000313" key="2">
    <source>
        <dbReference type="Proteomes" id="UP000307968"/>
    </source>
</evidence>
<protein>
    <submittedName>
        <fullName evidence="1">Uncharacterized protein</fullName>
    </submittedName>
</protein>
<proteinExistence type="predicted"/>
<sequence>MALLAQMLLSLLLFRHQCTITGVIRAHCCEQFGLLRQRLFLLFSLLFHHPQLFAQPQLLAAK</sequence>
<name>A0A4U9HGE7_SERRU</name>
<dbReference type="AlphaFoldDB" id="A0A4U9HGE7"/>
<accession>A0A4U9HGE7</accession>